<dbReference type="AlphaFoldDB" id="X1N8F8"/>
<evidence type="ECO:0000313" key="2">
    <source>
        <dbReference type="EMBL" id="GAI23135.1"/>
    </source>
</evidence>
<dbReference type="InterPro" id="IPR011051">
    <property type="entry name" value="RmlC_Cupin_sf"/>
</dbReference>
<dbReference type="SUPFAM" id="SSF51182">
    <property type="entry name" value="RmlC-like cupins"/>
    <property type="match status" value="1"/>
</dbReference>
<dbReference type="PANTHER" id="PTHR39193">
    <property type="entry name" value="5-DEOXY-GLUCURONATE ISOMERASE"/>
    <property type="match status" value="1"/>
</dbReference>
<name>X1N8F8_9ZZZZ</name>
<dbReference type="GO" id="GO:0008880">
    <property type="term" value="F:glucuronate isomerase activity"/>
    <property type="evidence" value="ECO:0007669"/>
    <property type="project" value="InterPro"/>
</dbReference>
<dbReference type="Gene3D" id="2.60.120.10">
    <property type="entry name" value="Jelly Rolls"/>
    <property type="match status" value="1"/>
</dbReference>
<dbReference type="InterPro" id="IPR024203">
    <property type="entry name" value="Deoxy-glucuronate_isom_IolB"/>
</dbReference>
<gene>
    <name evidence="2" type="ORF">S06H3_29691</name>
</gene>
<dbReference type="Pfam" id="PF04962">
    <property type="entry name" value="KduI"/>
    <property type="match status" value="1"/>
</dbReference>
<evidence type="ECO:0008006" key="3">
    <source>
        <dbReference type="Google" id="ProtNLM"/>
    </source>
</evidence>
<evidence type="ECO:0000256" key="1">
    <source>
        <dbReference type="ARBA" id="ARBA00023235"/>
    </source>
</evidence>
<dbReference type="InterPro" id="IPR021120">
    <property type="entry name" value="KduI/IolB_isomerase"/>
</dbReference>
<proteinExistence type="predicted"/>
<dbReference type="GO" id="GO:0019310">
    <property type="term" value="P:inositol catabolic process"/>
    <property type="evidence" value="ECO:0007669"/>
    <property type="project" value="InterPro"/>
</dbReference>
<accession>X1N8F8</accession>
<sequence>MSSYGRVTLVKYGKIKDDSELHMSAGKVPYSREIYTLIGPQVQASRLLIGFTQGKTGNWTSWPPHEHASTREEIYLFYDMPQPAFGVQFVYTNPQNMEFVEVVRENDAVIIPEGYHPNVAAPGCGVNFIWMMAGIHPDIDRKWAAVSVQSEFKNISF</sequence>
<dbReference type="PANTHER" id="PTHR39193:SF1">
    <property type="entry name" value="5-DEOXY-GLUCURONATE ISOMERASE"/>
    <property type="match status" value="1"/>
</dbReference>
<reference evidence="2" key="1">
    <citation type="journal article" date="2014" name="Front. Microbiol.">
        <title>High frequency of phylogenetically diverse reductive dehalogenase-homologous genes in deep subseafloor sedimentary metagenomes.</title>
        <authorList>
            <person name="Kawai M."/>
            <person name="Futagami T."/>
            <person name="Toyoda A."/>
            <person name="Takaki Y."/>
            <person name="Nishi S."/>
            <person name="Hori S."/>
            <person name="Arai W."/>
            <person name="Tsubouchi T."/>
            <person name="Morono Y."/>
            <person name="Uchiyama I."/>
            <person name="Ito T."/>
            <person name="Fujiyama A."/>
            <person name="Inagaki F."/>
            <person name="Takami H."/>
        </authorList>
    </citation>
    <scope>NUCLEOTIDE SEQUENCE</scope>
    <source>
        <strain evidence="2">Expedition CK06-06</strain>
    </source>
</reference>
<dbReference type="InterPro" id="IPR014710">
    <property type="entry name" value="RmlC-like_jellyroll"/>
</dbReference>
<dbReference type="EMBL" id="BARV01017421">
    <property type="protein sequence ID" value="GAI23135.1"/>
    <property type="molecule type" value="Genomic_DNA"/>
</dbReference>
<protein>
    <recommendedName>
        <fullName evidence="3">5-deoxy-glucuronate isomerase</fullName>
    </recommendedName>
</protein>
<keyword evidence="1" id="KW-0413">Isomerase</keyword>
<organism evidence="2">
    <name type="scientific">marine sediment metagenome</name>
    <dbReference type="NCBI Taxonomy" id="412755"/>
    <lineage>
        <taxon>unclassified sequences</taxon>
        <taxon>metagenomes</taxon>
        <taxon>ecological metagenomes</taxon>
    </lineage>
</organism>
<comment type="caution">
    <text evidence="2">The sequence shown here is derived from an EMBL/GenBank/DDBJ whole genome shotgun (WGS) entry which is preliminary data.</text>
</comment>